<evidence type="ECO:0000256" key="4">
    <source>
        <dbReference type="ARBA" id="ARBA00023136"/>
    </source>
</evidence>
<feature type="transmembrane region" description="Helical" evidence="5">
    <location>
        <begin position="205"/>
        <end position="222"/>
    </location>
</feature>
<dbReference type="Pfam" id="PF04932">
    <property type="entry name" value="Wzy_C"/>
    <property type="match status" value="1"/>
</dbReference>
<dbReference type="Proteomes" id="UP000189933">
    <property type="component" value="Unassembled WGS sequence"/>
</dbReference>
<dbReference type="GO" id="GO:0016874">
    <property type="term" value="F:ligase activity"/>
    <property type="evidence" value="ECO:0007669"/>
    <property type="project" value="UniProtKB-KW"/>
</dbReference>
<accession>A0A1T4P0W1</accession>
<feature type="transmembrane region" description="Helical" evidence="5">
    <location>
        <begin position="88"/>
        <end position="105"/>
    </location>
</feature>
<evidence type="ECO:0000256" key="1">
    <source>
        <dbReference type="ARBA" id="ARBA00004141"/>
    </source>
</evidence>
<reference evidence="8" key="1">
    <citation type="submission" date="2017-02" db="EMBL/GenBank/DDBJ databases">
        <authorList>
            <person name="Varghese N."/>
            <person name="Submissions S."/>
        </authorList>
    </citation>
    <scope>NUCLEOTIDE SEQUENCE [LARGE SCALE GENOMIC DNA]</scope>
    <source>
        <strain evidence="8">DSM 16521</strain>
    </source>
</reference>
<dbReference type="EMBL" id="FUXM01000009">
    <property type="protein sequence ID" value="SJZ85145.1"/>
    <property type="molecule type" value="Genomic_DNA"/>
</dbReference>
<keyword evidence="3 5" id="KW-1133">Transmembrane helix</keyword>
<dbReference type="PANTHER" id="PTHR37422">
    <property type="entry name" value="TEICHURONIC ACID BIOSYNTHESIS PROTEIN TUAE"/>
    <property type="match status" value="1"/>
</dbReference>
<protein>
    <submittedName>
        <fullName evidence="7">O-Antigen ligase</fullName>
    </submittedName>
</protein>
<evidence type="ECO:0000313" key="8">
    <source>
        <dbReference type="Proteomes" id="UP000189933"/>
    </source>
</evidence>
<feature type="transmembrane region" description="Helical" evidence="5">
    <location>
        <begin position="292"/>
        <end position="310"/>
    </location>
</feature>
<dbReference type="AlphaFoldDB" id="A0A1T4P0W1"/>
<keyword evidence="2 5" id="KW-0812">Transmembrane</keyword>
<feature type="transmembrane region" description="Helical" evidence="5">
    <location>
        <begin position="156"/>
        <end position="175"/>
    </location>
</feature>
<dbReference type="InterPro" id="IPR051533">
    <property type="entry name" value="WaaL-like"/>
</dbReference>
<sequence length="673" mass="75577">MTGGLQAAFILIFISIISFLTFNRGGFFAFEAMPAAAAILVMFLVVWFLVKSISERGMAILGATALWLAVWILSLSRAAHIGLAFEELLRNAMYIGSFLLIYLGNREEKFRLLAVVLLLVIGVCEALSGLGTAYGTFDFASAYNAELRRVMGTMQYPNALAAYLSMLFILGLYLYSALSQRWLKAVTAAANYLLFTGILSAQSRGAILALLLILAPALAFWPRNSRRQVLFHSLFTVGVAFAVAKWTVNFSGAVSSGQQWLGLGAGVAITILLVFLKFSLNWQEQGEKYSRILVFTGTVTVLLIGAYFLLRSGGLLERLTNINFQDQNVQERLVFYQDGLKMLKDYPLTGAGGGGWRTLFEKYQSYRYVSRETHSYPLKVLVETGIIGFSAYLLVFGGFFALLFRQWWRAKALPPLAWAGMWAVLLVTLHSFIDFTLSLSAITVTMWIIMALTLAELEEKEPLQPKSQGLSWAGVAITLVLIIFAAKISLGERYYRTAQQAFQAQDLSAAAAKIQQAIAYNSWKAEYYREQFVILLALAQQQNNPSYFAEAVKSVRKAVELDPYSANNVLNYGKALLLEGQIEQGLSELEKLTTLAPYDIRTWEVLTEAYHNVAQYYQQQGETAKAEAYRAKMQEVPRRMEKVWQQVPEKYKRMWIAWPKLEVTDYMKKLLVN</sequence>
<keyword evidence="4 5" id="KW-0472">Membrane</keyword>
<feature type="transmembrane region" description="Helical" evidence="5">
    <location>
        <begin position="385"/>
        <end position="404"/>
    </location>
</feature>
<feature type="transmembrane region" description="Helical" evidence="5">
    <location>
        <begin position="469"/>
        <end position="490"/>
    </location>
</feature>
<dbReference type="PANTHER" id="PTHR37422:SF23">
    <property type="entry name" value="TEICHURONIC ACID BIOSYNTHESIS PROTEIN TUAE"/>
    <property type="match status" value="1"/>
</dbReference>
<dbReference type="InterPro" id="IPR007016">
    <property type="entry name" value="O-antigen_ligase-rel_domated"/>
</dbReference>
<gene>
    <name evidence="7" type="ORF">SAMN02745885_01105</name>
</gene>
<evidence type="ECO:0000256" key="5">
    <source>
        <dbReference type="SAM" id="Phobius"/>
    </source>
</evidence>
<dbReference type="RefSeq" id="WP_078665193.1">
    <property type="nucleotide sequence ID" value="NZ_FUXM01000009.1"/>
</dbReference>
<feature type="transmembrane region" description="Helical" evidence="5">
    <location>
        <begin position="416"/>
        <end position="433"/>
    </location>
</feature>
<feature type="transmembrane region" description="Helical" evidence="5">
    <location>
        <begin position="229"/>
        <end position="248"/>
    </location>
</feature>
<name>A0A1T4P0W1_9FIRM</name>
<evidence type="ECO:0000256" key="3">
    <source>
        <dbReference type="ARBA" id="ARBA00022989"/>
    </source>
</evidence>
<dbReference type="SUPFAM" id="SSF48452">
    <property type="entry name" value="TPR-like"/>
    <property type="match status" value="1"/>
</dbReference>
<keyword evidence="7" id="KW-0436">Ligase</keyword>
<feature type="domain" description="O-antigen ligase-related" evidence="6">
    <location>
        <begin position="260"/>
        <end position="393"/>
    </location>
</feature>
<evidence type="ECO:0000259" key="6">
    <source>
        <dbReference type="Pfam" id="PF04932"/>
    </source>
</evidence>
<feature type="transmembrane region" description="Helical" evidence="5">
    <location>
        <begin position="57"/>
        <end position="76"/>
    </location>
</feature>
<feature type="transmembrane region" description="Helical" evidence="5">
    <location>
        <begin position="260"/>
        <end position="280"/>
    </location>
</feature>
<keyword evidence="8" id="KW-1185">Reference proteome</keyword>
<organism evidence="7 8">
    <name type="scientific">Carboxydocella sporoproducens DSM 16521</name>
    <dbReference type="NCBI Taxonomy" id="1121270"/>
    <lineage>
        <taxon>Bacteria</taxon>
        <taxon>Bacillati</taxon>
        <taxon>Bacillota</taxon>
        <taxon>Clostridia</taxon>
        <taxon>Eubacteriales</taxon>
        <taxon>Clostridiales Family XVI. Incertae Sedis</taxon>
        <taxon>Carboxydocella</taxon>
    </lineage>
</organism>
<evidence type="ECO:0000313" key="7">
    <source>
        <dbReference type="EMBL" id="SJZ85145.1"/>
    </source>
</evidence>
<dbReference type="GO" id="GO:0016020">
    <property type="term" value="C:membrane"/>
    <property type="evidence" value="ECO:0007669"/>
    <property type="project" value="UniProtKB-SubCell"/>
</dbReference>
<feature type="transmembrane region" description="Helical" evidence="5">
    <location>
        <begin position="32"/>
        <end position="50"/>
    </location>
</feature>
<dbReference type="InterPro" id="IPR011990">
    <property type="entry name" value="TPR-like_helical_dom_sf"/>
</dbReference>
<dbReference type="OrthoDB" id="1808577at2"/>
<evidence type="ECO:0000256" key="2">
    <source>
        <dbReference type="ARBA" id="ARBA00022692"/>
    </source>
</evidence>
<proteinExistence type="predicted"/>
<feature type="transmembrane region" description="Helical" evidence="5">
    <location>
        <begin position="7"/>
        <end position="26"/>
    </location>
</feature>
<comment type="subcellular location">
    <subcellularLocation>
        <location evidence="1">Membrane</location>
        <topology evidence="1">Multi-pass membrane protein</topology>
    </subcellularLocation>
</comment>
<feature type="transmembrane region" description="Helical" evidence="5">
    <location>
        <begin position="112"/>
        <end position="136"/>
    </location>
</feature>
<dbReference type="Gene3D" id="1.25.40.10">
    <property type="entry name" value="Tetratricopeptide repeat domain"/>
    <property type="match status" value="1"/>
</dbReference>